<evidence type="ECO:0000256" key="2">
    <source>
        <dbReference type="ARBA" id="ARBA00004604"/>
    </source>
</evidence>
<evidence type="ECO:0000256" key="8">
    <source>
        <dbReference type="ARBA" id="ARBA00023242"/>
    </source>
</evidence>
<evidence type="ECO:0000259" key="14">
    <source>
        <dbReference type="PROSITE" id="PS50303"/>
    </source>
</evidence>
<keyword evidence="13" id="KW-0472">Membrane</keyword>
<dbReference type="SUPFAM" id="SSF48371">
    <property type="entry name" value="ARM repeat"/>
    <property type="match status" value="1"/>
</dbReference>
<dbReference type="InterPro" id="IPR040059">
    <property type="entry name" value="PUM3"/>
</dbReference>
<reference evidence="15" key="3">
    <citation type="submission" date="2025-09" db="UniProtKB">
        <authorList>
            <consortium name="Ensembl"/>
        </authorList>
    </citation>
    <scope>IDENTIFICATION</scope>
</reference>
<protein>
    <recommendedName>
        <fullName evidence="10">Pumilio homolog 3</fullName>
    </recommendedName>
</protein>
<keyword evidence="13" id="KW-1133">Transmembrane helix</keyword>
<evidence type="ECO:0000313" key="15">
    <source>
        <dbReference type="Ensembl" id="ENSMMDP00005034598.1"/>
    </source>
</evidence>
<evidence type="ECO:0000256" key="6">
    <source>
        <dbReference type="ARBA" id="ARBA00022884"/>
    </source>
</evidence>
<dbReference type="Proteomes" id="UP000472263">
    <property type="component" value="Chromosome 12"/>
</dbReference>
<evidence type="ECO:0000256" key="1">
    <source>
        <dbReference type="ARBA" id="ARBA00004286"/>
    </source>
</evidence>
<dbReference type="FunFam" id="1.25.10.10:FF:000207">
    <property type="entry name" value="Pumilio RNA-binding family member 3"/>
    <property type="match status" value="1"/>
</dbReference>
<keyword evidence="8" id="KW-0539">Nucleus</keyword>
<evidence type="ECO:0000256" key="3">
    <source>
        <dbReference type="ARBA" id="ARBA00004642"/>
    </source>
</evidence>
<evidence type="ECO:0000256" key="12">
    <source>
        <dbReference type="SAM" id="MobiDB-lite"/>
    </source>
</evidence>
<dbReference type="GO" id="GO:0003677">
    <property type="term" value="F:DNA binding"/>
    <property type="evidence" value="ECO:0007669"/>
    <property type="project" value="UniProtKB-KW"/>
</dbReference>
<comment type="function">
    <text evidence="9">Inhibits the poly(ADP-ribosyl)ation activity of PARP1 and the degradation of PARP1 by CASP3 following genotoxic stress. Binds to double-stranded RNA or DNA without sequence specificity. Involved in development of the eye and of primordial germ cells.</text>
</comment>
<dbReference type="InterPro" id="IPR033133">
    <property type="entry name" value="PUM-HD"/>
</dbReference>
<feature type="transmembrane region" description="Helical" evidence="13">
    <location>
        <begin position="83"/>
        <end position="105"/>
    </location>
</feature>
<reference evidence="15" key="1">
    <citation type="submission" date="2019-06" db="EMBL/GenBank/DDBJ databases">
        <authorList>
            <consortium name="Wellcome Sanger Institute Data Sharing"/>
        </authorList>
    </citation>
    <scope>NUCLEOTIDE SEQUENCE [LARGE SCALE GENOMIC DNA]</scope>
</reference>
<dbReference type="PROSITE" id="PS50303">
    <property type="entry name" value="PUM_HD"/>
    <property type="match status" value="1"/>
</dbReference>
<sequence>KLGGKPGGKPGGKKPFKPYNTAEKRSKWGKSGDGAKKDQKFPFSKAGKGPRKRKLEREIKKEEEGGEEEEVDEEEFGLFTRRLSGLCLVCNVMMMMMMMVVVLVYRKDCTKEVKSRLMRELHDLIRGKIKPMAYAHDTVRVLQCFIQFGNNEQRQEVFDELKDDMVGLCKSQYGRHIVKKLLMYSNKELLAAVMQMFRGQVRQMLRHAAASFLIEYAYNDKAVLAQRLMLTEELYGNTFIVCKSTVCPTLEKVLEANPDKLNNILDEMKQILTPMAQKEQVIRHSLVHKVFLDFFLFAPDKMRMEMIESIRESVVYMAHTHDGARVAMHCLWHGTPKDRKVIIKTMKTYMVKFATGEFGHLVLLAIFDCVDDTKLVKQAVLSEILSSLDEVISNKYGKKVLLYLLSPRDPAHLLPEIIKVLEQGDGNAHSKKDAAIRRKELLEAVSPPLLGYLHDNAAAMVMDKATSVTVSDILASACGDLQPAMTAVAQLANQELVPGGTDGQLHMAEHPAGHLVLKWLIEQDYMLAEAERFGRILLDTVGTDKLKTWARVNRGAMVLCSLLNSDDKAVAAEVKVALTSITPELRSISNNKGAEILLEKLSS</sequence>
<dbReference type="PANTHER" id="PTHR13389">
    <property type="entry name" value="PUMILIO HOMOLOG 3"/>
    <property type="match status" value="1"/>
</dbReference>
<evidence type="ECO:0000313" key="16">
    <source>
        <dbReference type="Proteomes" id="UP000472263"/>
    </source>
</evidence>
<dbReference type="Pfam" id="PF08144">
    <property type="entry name" value="CPL"/>
    <property type="match status" value="1"/>
</dbReference>
<dbReference type="GO" id="GO:0005694">
    <property type="term" value="C:chromosome"/>
    <property type="evidence" value="ECO:0007669"/>
    <property type="project" value="UniProtKB-SubCell"/>
</dbReference>
<proteinExistence type="predicted"/>
<organism evidence="15 16">
    <name type="scientific">Myripristis murdjan</name>
    <name type="common">pinecone soldierfish</name>
    <dbReference type="NCBI Taxonomy" id="586833"/>
    <lineage>
        <taxon>Eukaryota</taxon>
        <taxon>Metazoa</taxon>
        <taxon>Chordata</taxon>
        <taxon>Craniata</taxon>
        <taxon>Vertebrata</taxon>
        <taxon>Euteleostomi</taxon>
        <taxon>Actinopterygii</taxon>
        <taxon>Neopterygii</taxon>
        <taxon>Teleostei</taxon>
        <taxon>Neoteleostei</taxon>
        <taxon>Acanthomorphata</taxon>
        <taxon>Holocentriformes</taxon>
        <taxon>Holocentridae</taxon>
        <taxon>Myripristis</taxon>
    </lineage>
</organism>
<dbReference type="PROSITE" id="PS50302">
    <property type="entry name" value="PUM"/>
    <property type="match status" value="1"/>
</dbReference>
<dbReference type="GO" id="GO:0006417">
    <property type="term" value="P:regulation of translation"/>
    <property type="evidence" value="ECO:0007669"/>
    <property type="project" value="TreeGrafter"/>
</dbReference>
<keyword evidence="13" id="KW-0812">Transmembrane</keyword>
<keyword evidence="6" id="KW-0694">RNA-binding</keyword>
<keyword evidence="5" id="KW-0677">Repeat</keyword>
<feature type="repeat" description="Pumilio" evidence="11">
    <location>
        <begin position="160"/>
        <end position="195"/>
    </location>
</feature>
<feature type="region of interest" description="Disordered" evidence="12">
    <location>
        <begin position="1"/>
        <end position="71"/>
    </location>
</feature>
<dbReference type="InterPro" id="IPR011989">
    <property type="entry name" value="ARM-like"/>
</dbReference>
<accession>A0A667Z7J6</accession>
<dbReference type="PANTHER" id="PTHR13389:SF0">
    <property type="entry name" value="PUMILIO HOMOLOG 3"/>
    <property type="match status" value="1"/>
</dbReference>
<evidence type="ECO:0000256" key="10">
    <source>
        <dbReference type="ARBA" id="ARBA00073764"/>
    </source>
</evidence>
<dbReference type="Ensembl" id="ENSMMDT00005035361.1">
    <property type="protein sequence ID" value="ENSMMDP00005034598.1"/>
    <property type="gene ID" value="ENSMMDG00005013878.1"/>
</dbReference>
<dbReference type="GO" id="GO:0005654">
    <property type="term" value="C:nucleoplasm"/>
    <property type="evidence" value="ECO:0007669"/>
    <property type="project" value="UniProtKB-SubCell"/>
</dbReference>
<feature type="domain" description="PUM-HD" evidence="14">
    <location>
        <begin position="102"/>
        <end position="469"/>
    </location>
</feature>
<evidence type="ECO:0000256" key="7">
    <source>
        <dbReference type="ARBA" id="ARBA00023125"/>
    </source>
</evidence>
<dbReference type="SMART" id="SM00025">
    <property type="entry name" value="Pumilio"/>
    <property type="match status" value="6"/>
</dbReference>
<dbReference type="InterPro" id="IPR001313">
    <property type="entry name" value="Pumilio_RNA-bd_rpt"/>
</dbReference>
<dbReference type="AlphaFoldDB" id="A0A667Z7J6"/>
<evidence type="ECO:0000256" key="13">
    <source>
        <dbReference type="SAM" id="Phobius"/>
    </source>
</evidence>
<keyword evidence="7" id="KW-0238">DNA-binding</keyword>
<gene>
    <name evidence="15" type="primary">PUM3</name>
    <name evidence="15" type="synonym">pum3</name>
</gene>
<evidence type="ECO:0000256" key="5">
    <source>
        <dbReference type="ARBA" id="ARBA00022737"/>
    </source>
</evidence>
<evidence type="ECO:0000256" key="11">
    <source>
        <dbReference type="PROSITE-ProRule" id="PRU00317"/>
    </source>
</evidence>
<keyword evidence="16" id="KW-1185">Reference proteome</keyword>
<name>A0A667Z7J6_9TELE</name>
<dbReference type="GeneTree" id="ENSGT00390000015757"/>
<dbReference type="GO" id="GO:0005730">
    <property type="term" value="C:nucleolus"/>
    <property type="evidence" value="ECO:0007669"/>
    <property type="project" value="UniProtKB-SubCell"/>
</dbReference>
<feature type="compositionally biased region" description="Gly residues" evidence="12">
    <location>
        <begin position="1"/>
        <end position="10"/>
    </location>
</feature>
<reference evidence="15" key="2">
    <citation type="submission" date="2025-08" db="UniProtKB">
        <authorList>
            <consortium name="Ensembl"/>
        </authorList>
    </citation>
    <scope>IDENTIFICATION</scope>
</reference>
<dbReference type="InterPro" id="IPR012959">
    <property type="entry name" value="CPL_dom"/>
</dbReference>
<keyword evidence="4" id="KW-0158">Chromosome</keyword>
<dbReference type="Gene3D" id="1.25.10.10">
    <property type="entry name" value="Leucine-rich Repeat Variant"/>
    <property type="match status" value="2"/>
</dbReference>
<dbReference type="InterPro" id="IPR016024">
    <property type="entry name" value="ARM-type_fold"/>
</dbReference>
<comment type="subcellular location">
    <subcellularLocation>
        <location evidence="1">Chromosome</location>
    </subcellularLocation>
    <subcellularLocation>
        <location evidence="2">Nucleus</location>
        <location evidence="2">Nucleolus</location>
    </subcellularLocation>
    <subcellularLocation>
        <location evidence="3">Nucleus</location>
        <location evidence="3">Nucleoplasm</location>
    </subcellularLocation>
</comment>
<dbReference type="GO" id="GO:0003729">
    <property type="term" value="F:mRNA binding"/>
    <property type="evidence" value="ECO:0007669"/>
    <property type="project" value="TreeGrafter"/>
</dbReference>
<evidence type="ECO:0000256" key="9">
    <source>
        <dbReference type="ARBA" id="ARBA00055542"/>
    </source>
</evidence>
<evidence type="ECO:0000256" key="4">
    <source>
        <dbReference type="ARBA" id="ARBA00022454"/>
    </source>
</evidence>
<dbReference type="FunFam" id="1.25.10.10:FF:001092">
    <property type="entry name" value="Pumilio RNA-binding family member 3"/>
    <property type="match status" value="1"/>
</dbReference>